<evidence type="ECO:0000256" key="1">
    <source>
        <dbReference type="ARBA" id="ARBA00023002"/>
    </source>
</evidence>
<dbReference type="InterPro" id="IPR016161">
    <property type="entry name" value="Ald_DH/histidinol_DH"/>
</dbReference>
<accession>A0A382M7B3</accession>
<dbReference type="InterPro" id="IPR016162">
    <property type="entry name" value="Ald_DH_N"/>
</dbReference>
<feature type="non-terminal residue" evidence="4">
    <location>
        <position position="117"/>
    </location>
</feature>
<dbReference type="PANTHER" id="PTHR42862:SF1">
    <property type="entry name" value="DELTA-1-PYRROLINE-5-CARBOXYLATE DEHYDROGENASE 2, ISOFORM A-RELATED"/>
    <property type="match status" value="1"/>
</dbReference>
<proteinExistence type="predicted"/>
<dbReference type="InterPro" id="IPR015590">
    <property type="entry name" value="Aldehyde_DH_dom"/>
</dbReference>
<dbReference type="GO" id="GO:0003842">
    <property type="term" value="F:L-glutamate gamma-semialdehyde dehydrogenase activity"/>
    <property type="evidence" value="ECO:0007669"/>
    <property type="project" value="TreeGrafter"/>
</dbReference>
<sequence>MAQPINEPVLGYAPRSSERSTLMDEVDRQMSEVVEIPCIINGEEIFTGMTTTQVIPHDHGHILANVHLAGREEMEAACAASVDAQQAWIELGLEGRCAIFERCADLLAGDWRMRVNA</sequence>
<keyword evidence="2" id="KW-0520">NAD</keyword>
<evidence type="ECO:0000256" key="2">
    <source>
        <dbReference type="ARBA" id="ARBA00023027"/>
    </source>
</evidence>
<dbReference type="Gene3D" id="3.40.605.10">
    <property type="entry name" value="Aldehyde Dehydrogenase, Chain A, domain 1"/>
    <property type="match status" value="1"/>
</dbReference>
<dbReference type="EMBL" id="UINC01091800">
    <property type="protein sequence ID" value="SVC44843.1"/>
    <property type="molecule type" value="Genomic_DNA"/>
</dbReference>
<dbReference type="PANTHER" id="PTHR42862">
    <property type="entry name" value="DELTA-1-PYRROLINE-5-CARBOXYLATE DEHYDROGENASE 1, ISOFORM A-RELATED"/>
    <property type="match status" value="1"/>
</dbReference>
<dbReference type="AlphaFoldDB" id="A0A382M7B3"/>
<dbReference type="Pfam" id="PF00171">
    <property type="entry name" value="Aldedh"/>
    <property type="match status" value="1"/>
</dbReference>
<reference evidence="4" key="1">
    <citation type="submission" date="2018-05" db="EMBL/GenBank/DDBJ databases">
        <authorList>
            <person name="Lanie J.A."/>
            <person name="Ng W.-L."/>
            <person name="Kazmierczak K.M."/>
            <person name="Andrzejewski T.M."/>
            <person name="Davidsen T.M."/>
            <person name="Wayne K.J."/>
            <person name="Tettelin H."/>
            <person name="Glass J.I."/>
            <person name="Rusch D."/>
            <person name="Podicherti R."/>
            <person name="Tsui H.-C.T."/>
            <person name="Winkler M.E."/>
        </authorList>
    </citation>
    <scope>NUCLEOTIDE SEQUENCE</scope>
</reference>
<organism evidence="4">
    <name type="scientific">marine metagenome</name>
    <dbReference type="NCBI Taxonomy" id="408172"/>
    <lineage>
        <taxon>unclassified sequences</taxon>
        <taxon>metagenomes</taxon>
        <taxon>ecological metagenomes</taxon>
    </lineage>
</organism>
<protein>
    <recommendedName>
        <fullName evidence="3">Aldehyde dehydrogenase domain-containing protein</fullName>
    </recommendedName>
</protein>
<dbReference type="SUPFAM" id="SSF53720">
    <property type="entry name" value="ALDH-like"/>
    <property type="match status" value="1"/>
</dbReference>
<evidence type="ECO:0000259" key="3">
    <source>
        <dbReference type="Pfam" id="PF00171"/>
    </source>
</evidence>
<dbReference type="GO" id="GO:0005759">
    <property type="term" value="C:mitochondrial matrix"/>
    <property type="evidence" value="ECO:0007669"/>
    <property type="project" value="TreeGrafter"/>
</dbReference>
<keyword evidence="1" id="KW-0560">Oxidoreductase</keyword>
<gene>
    <name evidence="4" type="ORF">METZ01_LOCUS297697</name>
</gene>
<dbReference type="GO" id="GO:0010133">
    <property type="term" value="P:L-proline catabolic process to L-glutamate"/>
    <property type="evidence" value="ECO:0007669"/>
    <property type="project" value="TreeGrafter"/>
</dbReference>
<feature type="domain" description="Aldehyde dehydrogenase" evidence="3">
    <location>
        <begin position="52"/>
        <end position="108"/>
    </location>
</feature>
<dbReference type="InterPro" id="IPR050485">
    <property type="entry name" value="Proline_metab_enzyme"/>
</dbReference>
<name>A0A382M7B3_9ZZZZ</name>
<evidence type="ECO:0000313" key="4">
    <source>
        <dbReference type="EMBL" id="SVC44843.1"/>
    </source>
</evidence>